<feature type="transmembrane region" description="Helical" evidence="6">
    <location>
        <begin position="59"/>
        <end position="80"/>
    </location>
</feature>
<dbReference type="AlphaFoldDB" id="A0A328YPE2"/>
<comment type="caution">
    <text evidence="7">The sequence shown here is derived from an EMBL/GenBank/DDBJ whole genome shotgun (WGS) entry which is preliminary data.</text>
</comment>
<feature type="transmembrane region" description="Helical" evidence="6">
    <location>
        <begin position="235"/>
        <end position="259"/>
    </location>
</feature>
<dbReference type="NCBIfam" id="TIGR00765">
    <property type="entry name" value="yihY_not_rbn"/>
    <property type="match status" value="1"/>
</dbReference>
<dbReference type="Pfam" id="PF03631">
    <property type="entry name" value="Virul_fac_BrkB"/>
    <property type="match status" value="1"/>
</dbReference>
<evidence type="ECO:0000313" key="8">
    <source>
        <dbReference type="Proteomes" id="UP000248840"/>
    </source>
</evidence>
<evidence type="ECO:0000313" key="7">
    <source>
        <dbReference type="EMBL" id="RAR75460.1"/>
    </source>
</evidence>
<sequence>MSIEIEDKLLKIPVVKPLILFGKSIKLPWLHGLSLYDLLELYVLGIVEGAVSYRATAIAFSFFMALFPFALFILNLIPFIPLQGFQEDFMQFVQQSLPPTTFDAVAKILNDILHNSHSGLLSSGFFMAIFLMANGVNAILGGFENSKHVTLKRKYIRQYIVALGLSILLSFILIITVAAIVIFEVIIQKTKLQDVLSDDIPLIQMGRFVFVIVMLLLTTSILFKFGTKHDRKRPFFSIGSVFTTILTVMTSYFFGIWVLKFSKYNELYGSIGTLLIVMFFIWINSMILLLGFELNQTISRLKHKHEKELEQINMLH</sequence>
<keyword evidence="3 6" id="KW-0812">Transmembrane</keyword>
<proteinExistence type="predicted"/>
<organism evidence="7 8">
    <name type="scientific">Flavobacterium aciduliphilum</name>
    <dbReference type="NCBI Taxonomy" id="1101402"/>
    <lineage>
        <taxon>Bacteria</taxon>
        <taxon>Pseudomonadati</taxon>
        <taxon>Bacteroidota</taxon>
        <taxon>Flavobacteriia</taxon>
        <taxon>Flavobacteriales</taxon>
        <taxon>Flavobacteriaceae</taxon>
        <taxon>Flavobacterium</taxon>
    </lineage>
</organism>
<keyword evidence="8" id="KW-1185">Reference proteome</keyword>
<keyword evidence="2" id="KW-1003">Cell membrane</keyword>
<evidence type="ECO:0000256" key="2">
    <source>
        <dbReference type="ARBA" id="ARBA00022475"/>
    </source>
</evidence>
<feature type="transmembrane region" description="Helical" evidence="6">
    <location>
        <begin position="29"/>
        <end position="47"/>
    </location>
</feature>
<keyword evidence="4 6" id="KW-1133">Transmembrane helix</keyword>
<evidence type="ECO:0000256" key="6">
    <source>
        <dbReference type="SAM" id="Phobius"/>
    </source>
</evidence>
<dbReference type="PIRSF" id="PIRSF035875">
    <property type="entry name" value="RNase_BN"/>
    <property type="match status" value="1"/>
</dbReference>
<evidence type="ECO:0000256" key="1">
    <source>
        <dbReference type="ARBA" id="ARBA00004651"/>
    </source>
</evidence>
<feature type="transmembrane region" description="Helical" evidence="6">
    <location>
        <begin position="160"/>
        <end position="183"/>
    </location>
</feature>
<dbReference type="OrthoDB" id="977385at2"/>
<evidence type="ECO:0000256" key="4">
    <source>
        <dbReference type="ARBA" id="ARBA00022989"/>
    </source>
</evidence>
<dbReference type="InterPro" id="IPR017039">
    <property type="entry name" value="Virul_fac_BrkB"/>
</dbReference>
<reference evidence="7 8" key="1">
    <citation type="submission" date="2018-06" db="EMBL/GenBank/DDBJ databases">
        <title>Genomic Encyclopedia of Archaeal and Bacterial Type Strains, Phase II (KMG-II): from individual species to whole genera.</title>
        <authorList>
            <person name="Goeker M."/>
        </authorList>
    </citation>
    <scope>NUCLEOTIDE SEQUENCE [LARGE SCALE GENOMIC DNA]</scope>
    <source>
        <strain evidence="7 8">DSM 25663</strain>
    </source>
</reference>
<dbReference type="RefSeq" id="WP_112111833.1">
    <property type="nucleotide sequence ID" value="NZ_QLSZ01000001.1"/>
</dbReference>
<evidence type="ECO:0000256" key="5">
    <source>
        <dbReference type="ARBA" id="ARBA00023136"/>
    </source>
</evidence>
<dbReference type="EMBL" id="QLSZ01000001">
    <property type="protein sequence ID" value="RAR75460.1"/>
    <property type="molecule type" value="Genomic_DNA"/>
</dbReference>
<feature type="transmembrane region" description="Helical" evidence="6">
    <location>
        <begin position="203"/>
        <end position="223"/>
    </location>
</feature>
<dbReference type="PANTHER" id="PTHR30213:SF0">
    <property type="entry name" value="UPF0761 MEMBRANE PROTEIN YIHY"/>
    <property type="match status" value="1"/>
</dbReference>
<feature type="transmembrane region" description="Helical" evidence="6">
    <location>
        <begin position="120"/>
        <end position="140"/>
    </location>
</feature>
<accession>A0A328YPE2</accession>
<dbReference type="Proteomes" id="UP000248840">
    <property type="component" value="Unassembled WGS sequence"/>
</dbReference>
<protein>
    <submittedName>
        <fullName evidence="7">Membrane protein</fullName>
    </submittedName>
</protein>
<keyword evidence="5 6" id="KW-0472">Membrane</keyword>
<dbReference type="PANTHER" id="PTHR30213">
    <property type="entry name" value="INNER MEMBRANE PROTEIN YHJD"/>
    <property type="match status" value="1"/>
</dbReference>
<dbReference type="GO" id="GO:0005886">
    <property type="term" value="C:plasma membrane"/>
    <property type="evidence" value="ECO:0007669"/>
    <property type="project" value="UniProtKB-SubCell"/>
</dbReference>
<evidence type="ECO:0000256" key="3">
    <source>
        <dbReference type="ARBA" id="ARBA00022692"/>
    </source>
</evidence>
<name>A0A328YPE2_9FLAO</name>
<feature type="transmembrane region" description="Helical" evidence="6">
    <location>
        <begin position="271"/>
        <end position="292"/>
    </location>
</feature>
<gene>
    <name evidence="7" type="ORF">CLV55_101156</name>
</gene>
<comment type="subcellular location">
    <subcellularLocation>
        <location evidence="1">Cell membrane</location>
        <topology evidence="1">Multi-pass membrane protein</topology>
    </subcellularLocation>
</comment>